<keyword evidence="1" id="KW-0812">Transmembrane</keyword>
<dbReference type="RefSeq" id="XP_033429722.1">
    <property type="nucleotide sequence ID" value="XM_033567727.1"/>
</dbReference>
<accession>A0A5M9MTB9</accession>
<evidence type="ECO:0008006" key="4">
    <source>
        <dbReference type="Google" id="ProtNLM"/>
    </source>
</evidence>
<dbReference type="SUPFAM" id="SSF52540">
    <property type="entry name" value="P-loop containing nucleoside triphosphate hydrolases"/>
    <property type="match status" value="1"/>
</dbReference>
<feature type="transmembrane region" description="Helical" evidence="1">
    <location>
        <begin position="294"/>
        <end position="311"/>
    </location>
</feature>
<gene>
    <name evidence="2" type="ORF">ATNIH1004_003045</name>
</gene>
<dbReference type="InterPro" id="IPR040632">
    <property type="entry name" value="Sulfotransfer_4"/>
</dbReference>
<dbReference type="GeneID" id="54325747"/>
<name>A0A5M9MTB9_9EURO</name>
<reference evidence="2 3" key="1">
    <citation type="submission" date="2019-08" db="EMBL/GenBank/DDBJ databases">
        <title>The genome sequence of a newly discovered highly antifungal drug resistant Aspergillus species, Aspergillus tanneri NIH 1004.</title>
        <authorList>
            <person name="Mounaud S."/>
            <person name="Singh I."/>
            <person name="Joardar V."/>
            <person name="Pakala S."/>
            <person name="Pakala S."/>
            <person name="Venepally P."/>
            <person name="Chung J.K."/>
            <person name="Losada L."/>
            <person name="Nierman W.C."/>
        </authorList>
    </citation>
    <scope>NUCLEOTIDE SEQUENCE [LARGE SCALE GENOMIC DNA]</scope>
    <source>
        <strain evidence="2 3">NIH1004</strain>
    </source>
</reference>
<sequence length="312" mass="35547">MKRLSKNNIGSIKEDLSRLEHAKEDHDGQLYKITMAQELFYGFSHPPPRVRTKPLQVICVGLPRSATESLSMALQKLGYTTFHGWDLVAEEGTYIQGWNKLAARKYGPASKDGSRSISATEFDALLGHCDVVIDSAASLFSAELVVAYPDAKVILNSRRDLAAWQRSVIKTIVPIQESWFLWTMRWFESDLWWLWQFYMVHGYPGLFRATYDGSIREAIQHQWVYRDHCSMARGMVPKDRLLEWTVEEGWEPLCKFLGKPVPDEPFPRTNDASGFEKNVDNLLKKRIMRGLRNMGLLLTAGGAVVTAMVMMG</sequence>
<evidence type="ECO:0000313" key="3">
    <source>
        <dbReference type="Proteomes" id="UP000324241"/>
    </source>
</evidence>
<dbReference type="PANTHER" id="PTHR36978:SF8">
    <property type="entry name" value="NAD DEPENDENT EPIMERASE_DEHYDRATASE"/>
    <property type="match status" value="1"/>
</dbReference>
<proteinExistence type="predicted"/>
<organism evidence="2 3">
    <name type="scientific">Aspergillus tanneri</name>
    <dbReference type="NCBI Taxonomy" id="1220188"/>
    <lineage>
        <taxon>Eukaryota</taxon>
        <taxon>Fungi</taxon>
        <taxon>Dikarya</taxon>
        <taxon>Ascomycota</taxon>
        <taxon>Pezizomycotina</taxon>
        <taxon>Eurotiomycetes</taxon>
        <taxon>Eurotiomycetidae</taxon>
        <taxon>Eurotiales</taxon>
        <taxon>Aspergillaceae</taxon>
        <taxon>Aspergillus</taxon>
        <taxon>Aspergillus subgen. Circumdati</taxon>
    </lineage>
</organism>
<dbReference type="EMBL" id="QUQM01000001">
    <property type="protein sequence ID" value="KAA8650361.1"/>
    <property type="molecule type" value="Genomic_DNA"/>
</dbReference>
<dbReference type="PANTHER" id="PTHR36978">
    <property type="entry name" value="P-LOOP CONTAINING NUCLEOTIDE TRIPHOSPHATE HYDROLASE"/>
    <property type="match status" value="1"/>
</dbReference>
<keyword evidence="1" id="KW-0472">Membrane</keyword>
<dbReference type="AlphaFoldDB" id="A0A5M9MTB9"/>
<dbReference type="InterPro" id="IPR027417">
    <property type="entry name" value="P-loop_NTPase"/>
</dbReference>
<evidence type="ECO:0000256" key="1">
    <source>
        <dbReference type="SAM" id="Phobius"/>
    </source>
</evidence>
<keyword evidence="1" id="KW-1133">Transmembrane helix</keyword>
<dbReference type="Gene3D" id="3.40.50.300">
    <property type="entry name" value="P-loop containing nucleotide triphosphate hydrolases"/>
    <property type="match status" value="1"/>
</dbReference>
<evidence type="ECO:0000313" key="2">
    <source>
        <dbReference type="EMBL" id="KAA8650361.1"/>
    </source>
</evidence>
<comment type="caution">
    <text evidence="2">The sequence shown here is derived from an EMBL/GenBank/DDBJ whole genome shotgun (WGS) entry which is preliminary data.</text>
</comment>
<protein>
    <recommendedName>
        <fullName evidence="4">P-loop containing nucleoside triphosphate hydrolase protein</fullName>
    </recommendedName>
</protein>
<dbReference type="VEuPathDB" id="FungiDB:EYZ11_000701"/>
<dbReference type="Proteomes" id="UP000324241">
    <property type="component" value="Unassembled WGS sequence"/>
</dbReference>
<dbReference type="Pfam" id="PF17784">
    <property type="entry name" value="Sulfotransfer_4"/>
    <property type="match status" value="1"/>
</dbReference>
<dbReference type="OrthoDB" id="408152at2759"/>